<dbReference type="Proteomes" id="UP001620645">
    <property type="component" value="Unassembled WGS sequence"/>
</dbReference>
<name>A0ABD2HTA8_HETSC</name>
<feature type="compositionally biased region" description="Basic and acidic residues" evidence="1">
    <location>
        <begin position="206"/>
        <end position="217"/>
    </location>
</feature>
<sequence>MLLTIFGLVYIIIISETLLFSSVEAHRFQMTAYCKESEPGQTPLPINENAFEFLITCLNENAMIIRGENKITPYKITVRKLPEPINAKAKEMYNVCLGSNYEIREIDEENKRLAELKNAEMGGTSEMNAEMGNAEMGRVSGMNAKMGEASSMDAEMGEASGMDAEMGEASGMNAEIGGNAEMGGTAKRTRMEEKRKRSRKPKGRMPKLEGMRREKRK</sequence>
<gene>
    <name evidence="2" type="ORF">niasHS_015759</name>
</gene>
<feature type="region of interest" description="Disordered" evidence="1">
    <location>
        <begin position="173"/>
        <end position="217"/>
    </location>
</feature>
<feature type="compositionally biased region" description="Basic residues" evidence="1">
    <location>
        <begin position="196"/>
        <end position="205"/>
    </location>
</feature>
<evidence type="ECO:0000313" key="2">
    <source>
        <dbReference type="EMBL" id="KAL3068156.1"/>
    </source>
</evidence>
<proteinExistence type="predicted"/>
<evidence type="ECO:0000313" key="3">
    <source>
        <dbReference type="Proteomes" id="UP001620645"/>
    </source>
</evidence>
<evidence type="ECO:0000256" key="1">
    <source>
        <dbReference type="SAM" id="MobiDB-lite"/>
    </source>
</evidence>
<keyword evidence="3" id="KW-1185">Reference proteome</keyword>
<dbReference type="EMBL" id="JBICCN010000453">
    <property type="protein sequence ID" value="KAL3068156.1"/>
    <property type="molecule type" value="Genomic_DNA"/>
</dbReference>
<accession>A0ABD2HTA8</accession>
<comment type="caution">
    <text evidence="2">The sequence shown here is derived from an EMBL/GenBank/DDBJ whole genome shotgun (WGS) entry which is preliminary data.</text>
</comment>
<reference evidence="2 3" key="1">
    <citation type="submission" date="2024-10" db="EMBL/GenBank/DDBJ databases">
        <authorList>
            <person name="Kim D."/>
        </authorList>
    </citation>
    <scope>NUCLEOTIDE SEQUENCE [LARGE SCALE GENOMIC DNA]</scope>
    <source>
        <strain evidence="2">Taebaek</strain>
    </source>
</reference>
<dbReference type="AlphaFoldDB" id="A0ABD2HTA8"/>
<organism evidence="2 3">
    <name type="scientific">Heterodera schachtii</name>
    <name type="common">Sugarbeet cyst nematode worm</name>
    <name type="synonym">Tylenchus schachtii</name>
    <dbReference type="NCBI Taxonomy" id="97005"/>
    <lineage>
        <taxon>Eukaryota</taxon>
        <taxon>Metazoa</taxon>
        <taxon>Ecdysozoa</taxon>
        <taxon>Nematoda</taxon>
        <taxon>Chromadorea</taxon>
        <taxon>Rhabditida</taxon>
        <taxon>Tylenchina</taxon>
        <taxon>Tylenchomorpha</taxon>
        <taxon>Tylenchoidea</taxon>
        <taxon>Heteroderidae</taxon>
        <taxon>Heteroderinae</taxon>
        <taxon>Heterodera</taxon>
    </lineage>
</organism>
<protein>
    <submittedName>
        <fullName evidence="2">Uncharacterized protein</fullName>
    </submittedName>
</protein>